<dbReference type="EMBL" id="FNAK01000008">
    <property type="protein sequence ID" value="SDE58406.1"/>
    <property type="molecule type" value="Genomic_DNA"/>
</dbReference>
<comment type="similarity">
    <text evidence="9">Belongs to the TrpF family.</text>
</comment>
<dbReference type="UniPathway" id="UPA00035">
    <property type="reaction ID" value="UER00042"/>
</dbReference>
<dbReference type="GO" id="GO:0000162">
    <property type="term" value="P:L-tryptophan biosynthetic process"/>
    <property type="evidence" value="ECO:0007669"/>
    <property type="project" value="UniProtKB-UniRule"/>
</dbReference>
<dbReference type="GO" id="GO:0004640">
    <property type="term" value="F:phosphoribosylanthranilate isomerase activity"/>
    <property type="evidence" value="ECO:0007669"/>
    <property type="project" value="UniProtKB-UniRule"/>
</dbReference>
<evidence type="ECO:0000256" key="3">
    <source>
        <dbReference type="ARBA" id="ARBA00012572"/>
    </source>
</evidence>
<organism evidence="12 13">
    <name type="scientific">Kordiimonas lacus</name>
    <dbReference type="NCBI Taxonomy" id="637679"/>
    <lineage>
        <taxon>Bacteria</taxon>
        <taxon>Pseudomonadati</taxon>
        <taxon>Pseudomonadota</taxon>
        <taxon>Alphaproteobacteria</taxon>
        <taxon>Kordiimonadales</taxon>
        <taxon>Kordiimonadaceae</taxon>
        <taxon>Kordiimonas</taxon>
    </lineage>
</organism>
<dbReference type="STRING" id="637679.GCA_001550055_00053"/>
<feature type="domain" description="N-(5'phosphoribosyl) anthranilate isomerase (PRAI)" evidence="11">
    <location>
        <begin position="5"/>
        <end position="207"/>
    </location>
</feature>
<keyword evidence="7 9" id="KW-0057">Aromatic amino acid biosynthesis</keyword>
<keyword evidence="5 9" id="KW-0028">Amino-acid biosynthesis</keyword>
<dbReference type="PANTHER" id="PTHR42894:SF1">
    <property type="entry name" value="N-(5'-PHOSPHORIBOSYL)ANTHRANILATE ISOMERASE"/>
    <property type="match status" value="1"/>
</dbReference>
<dbReference type="Proteomes" id="UP000183685">
    <property type="component" value="Unassembled WGS sequence"/>
</dbReference>
<evidence type="ECO:0000256" key="4">
    <source>
        <dbReference type="ARBA" id="ARBA00022272"/>
    </source>
</evidence>
<dbReference type="HAMAP" id="MF_00135">
    <property type="entry name" value="PRAI"/>
    <property type="match status" value="1"/>
</dbReference>
<dbReference type="NCBIfam" id="NF002295">
    <property type="entry name" value="PRK01222.1-1"/>
    <property type="match status" value="1"/>
</dbReference>
<dbReference type="CDD" id="cd00405">
    <property type="entry name" value="PRAI"/>
    <property type="match status" value="1"/>
</dbReference>
<dbReference type="EC" id="5.3.1.24" evidence="3 9"/>
<reference evidence="12 13" key="1">
    <citation type="submission" date="2016-10" db="EMBL/GenBank/DDBJ databases">
        <authorList>
            <person name="de Groot N.N."/>
        </authorList>
    </citation>
    <scope>NUCLEOTIDE SEQUENCE [LARGE SCALE GENOMIC DNA]</scope>
    <source>
        <strain evidence="12 13">CGMCC 1.9109</strain>
    </source>
</reference>
<dbReference type="SUPFAM" id="SSF51366">
    <property type="entry name" value="Ribulose-phoshate binding barrel"/>
    <property type="match status" value="1"/>
</dbReference>
<evidence type="ECO:0000256" key="5">
    <source>
        <dbReference type="ARBA" id="ARBA00022605"/>
    </source>
</evidence>
<keyword evidence="8 9" id="KW-0413">Isomerase</keyword>
<evidence type="ECO:0000256" key="7">
    <source>
        <dbReference type="ARBA" id="ARBA00023141"/>
    </source>
</evidence>
<evidence type="ECO:0000256" key="6">
    <source>
        <dbReference type="ARBA" id="ARBA00022822"/>
    </source>
</evidence>
<keyword evidence="13" id="KW-1185">Reference proteome</keyword>
<dbReference type="InterPro" id="IPR013785">
    <property type="entry name" value="Aldolase_TIM"/>
</dbReference>
<evidence type="ECO:0000256" key="1">
    <source>
        <dbReference type="ARBA" id="ARBA00001164"/>
    </source>
</evidence>
<feature type="region of interest" description="Disordered" evidence="10">
    <location>
        <begin position="179"/>
        <end position="200"/>
    </location>
</feature>
<dbReference type="OrthoDB" id="9796196at2"/>
<dbReference type="InterPro" id="IPR011060">
    <property type="entry name" value="RibuloseP-bd_barrel"/>
</dbReference>
<comment type="pathway">
    <text evidence="2 9">Amino-acid biosynthesis; L-tryptophan biosynthesis; L-tryptophan from chorismate: step 3/5.</text>
</comment>
<accession>A0A1G7E4L5</accession>
<sequence length="214" mass="23194">MSVSVKICGITKPEHANLAAYYGARWLGFVFFDKSPRNLTLQDAAAMRRQLPSSTERVGLFVNASHDFIEDACDALDLDWVQLHGDEYPNEALILKNRLGVSIIKAIGVSTAEDIDQADMFAPHVDAILFDAKPPKGSDRPGGNAHSFPWNLLSGRDLPYPWLLAGGLTPENVRQAVQESGAHAVDVSSGVEDGPGRKSGDKIEAFLRAAKAVR</sequence>
<dbReference type="PANTHER" id="PTHR42894">
    <property type="entry name" value="N-(5'-PHOSPHORIBOSYL)ANTHRANILATE ISOMERASE"/>
    <property type="match status" value="1"/>
</dbReference>
<dbReference type="AlphaFoldDB" id="A0A1G7E4L5"/>
<evidence type="ECO:0000313" key="13">
    <source>
        <dbReference type="Proteomes" id="UP000183685"/>
    </source>
</evidence>
<name>A0A1G7E4L5_9PROT</name>
<protein>
    <recommendedName>
        <fullName evidence="4 9">N-(5'-phosphoribosyl)anthranilate isomerase</fullName>
        <shortName evidence="9">PRAI</shortName>
        <ecNumber evidence="3 9">5.3.1.24</ecNumber>
    </recommendedName>
</protein>
<dbReference type="Pfam" id="PF00697">
    <property type="entry name" value="PRAI"/>
    <property type="match status" value="1"/>
</dbReference>
<evidence type="ECO:0000256" key="9">
    <source>
        <dbReference type="HAMAP-Rule" id="MF_00135"/>
    </source>
</evidence>
<comment type="catalytic activity">
    <reaction evidence="1 9">
        <text>N-(5-phospho-beta-D-ribosyl)anthranilate = 1-(2-carboxyphenylamino)-1-deoxy-D-ribulose 5-phosphate</text>
        <dbReference type="Rhea" id="RHEA:21540"/>
        <dbReference type="ChEBI" id="CHEBI:18277"/>
        <dbReference type="ChEBI" id="CHEBI:58613"/>
        <dbReference type="EC" id="5.3.1.24"/>
    </reaction>
</comment>
<dbReference type="InterPro" id="IPR044643">
    <property type="entry name" value="TrpF_fam"/>
</dbReference>
<gene>
    <name evidence="9" type="primary">trpF</name>
    <name evidence="12" type="ORF">SAMN04488071_3274</name>
</gene>
<proteinExistence type="inferred from homology"/>
<dbReference type="Gene3D" id="3.20.20.70">
    <property type="entry name" value="Aldolase class I"/>
    <property type="match status" value="1"/>
</dbReference>
<evidence type="ECO:0000313" key="12">
    <source>
        <dbReference type="EMBL" id="SDE58406.1"/>
    </source>
</evidence>
<evidence type="ECO:0000256" key="8">
    <source>
        <dbReference type="ARBA" id="ARBA00023235"/>
    </source>
</evidence>
<keyword evidence="6 9" id="KW-0822">Tryptophan biosynthesis</keyword>
<evidence type="ECO:0000259" key="11">
    <source>
        <dbReference type="Pfam" id="PF00697"/>
    </source>
</evidence>
<evidence type="ECO:0000256" key="10">
    <source>
        <dbReference type="SAM" id="MobiDB-lite"/>
    </source>
</evidence>
<dbReference type="InterPro" id="IPR001240">
    <property type="entry name" value="PRAI_dom"/>
</dbReference>
<dbReference type="RefSeq" id="WP_068301037.1">
    <property type="nucleotide sequence ID" value="NZ_DAIOMO010000002.1"/>
</dbReference>
<evidence type="ECO:0000256" key="2">
    <source>
        <dbReference type="ARBA" id="ARBA00004664"/>
    </source>
</evidence>